<sequence length="126" mass="13757">MAAGLRRLDVHFGSSRVTVNVSDYIPLPSPSPLHLRRPSHDPPGPAQAPYFARSLNSNVVVVMAVLLFALVVAAFINTIVRCLVRRRRQQPVDDHNDTEKGLQKSAIEALPLFDSLGGKECVCSPC</sequence>
<keyword evidence="1" id="KW-1133">Transmembrane helix</keyword>
<evidence type="ECO:0000313" key="3">
    <source>
        <dbReference type="Proteomes" id="UP000006727"/>
    </source>
</evidence>
<name>A0A7I4BME8_PHYPA</name>
<reference evidence="2 3" key="1">
    <citation type="journal article" date="2008" name="Science">
        <title>The Physcomitrella genome reveals evolutionary insights into the conquest of land by plants.</title>
        <authorList>
            <person name="Rensing S."/>
            <person name="Lang D."/>
            <person name="Zimmer A."/>
            <person name="Terry A."/>
            <person name="Salamov A."/>
            <person name="Shapiro H."/>
            <person name="Nishiyama T."/>
            <person name="Perroud P.-F."/>
            <person name="Lindquist E."/>
            <person name="Kamisugi Y."/>
            <person name="Tanahashi T."/>
            <person name="Sakakibara K."/>
            <person name="Fujita T."/>
            <person name="Oishi K."/>
            <person name="Shin-I T."/>
            <person name="Kuroki Y."/>
            <person name="Toyoda A."/>
            <person name="Suzuki Y."/>
            <person name="Hashimoto A."/>
            <person name="Yamaguchi K."/>
            <person name="Sugano A."/>
            <person name="Kohara Y."/>
            <person name="Fujiyama A."/>
            <person name="Anterola A."/>
            <person name="Aoki S."/>
            <person name="Ashton N."/>
            <person name="Barbazuk W.B."/>
            <person name="Barker E."/>
            <person name="Bennetzen J."/>
            <person name="Bezanilla M."/>
            <person name="Blankenship R."/>
            <person name="Cho S.H."/>
            <person name="Dutcher S."/>
            <person name="Estelle M."/>
            <person name="Fawcett J.A."/>
            <person name="Gundlach H."/>
            <person name="Hanada K."/>
            <person name="Heyl A."/>
            <person name="Hicks K.A."/>
            <person name="Hugh J."/>
            <person name="Lohr M."/>
            <person name="Mayer K."/>
            <person name="Melkozernov A."/>
            <person name="Murata T."/>
            <person name="Nelson D."/>
            <person name="Pils B."/>
            <person name="Prigge M."/>
            <person name="Reiss B."/>
            <person name="Renner T."/>
            <person name="Rombauts S."/>
            <person name="Rushton P."/>
            <person name="Sanderfoot A."/>
            <person name="Schween G."/>
            <person name="Shiu S.-H."/>
            <person name="Stueber K."/>
            <person name="Theodoulou F.L."/>
            <person name="Tu H."/>
            <person name="Van de Peer Y."/>
            <person name="Verrier P.J."/>
            <person name="Waters E."/>
            <person name="Wood A."/>
            <person name="Yang L."/>
            <person name="Cove D."/>
            <person name="Cuming A."/>
            <person name="Hasebe M."/>
            <person name="Lucas S."/>
            <person name="Mishler D.B."/>
            <person name="Reski R."/>
            <person name="Grigoriev I."/>
            <person name="Quatrano R.S."/>
            <person name="Boore J.L."/>
        </authorList>
    </citation>
    <scope>NUCLEOTIDE SEQUENCE [LARGE SCALE GENOMIC DNA]</scope>
    <source>
        <strain evidence="2 3">cv. Gransden 2004</strain>
    </source>
</reference>
<evidence type="ECO:0000313" key="2">
    <source>
        <dbReference type="EnsemblPlants" id="Pp3c18_5860V3.4"/>
    </source>
</evidence>
<reference evidence="2 3" key="2">
    <citation type="journal article" date="2018" name="Plant J.">
        <title>The Physcomitrella patens chromosome-scale assembly reveals moss genome structure and evolution.</title>
        <authorList>
            <person name="Lang D."/>
            <person name="Ullrich K.K."/>
            <person name="Murat F."/>
            <person name="Fuchs J."/>
            <person name="Jenkins J."/>
            <person name="Haas F.B."/>
            <person name="Piednoel M."/>
            <person name="Gundlach H."/>
            <person name="Van Bel M."/>
            <person name="Meyberg R."/>
            <person name="Vives C."/>
            <person name="Morata J."/>
            <person name="Symeonidi A."/>
            <person name="Hiss M."/>
            <person name="Muchero W."/>
            <person name="Kamisugi Y."/>
            <person name="Saleh O."/>
            <person name="Blanc G."/>
            <person name="Decker E.L."/>
            <person name="van Gessel N."/>
            <person name="Grimwood J."/>
            <person name="Hayes R.D."/>
            <person name="Graham S.W."/>
            <person name="Gunter L.E."/>
            <person name="McDaniel S.F."/>
            <person name="Hoernstein S.N.W."/>
            <person name="Larsson A."/>
            <person name="Li F.W."/>
            <person name="Perroud P.F."/>
            <person name="Phillips J."/>
            <person name="Ranjan P."/>
            <person name="Rokshar D.S."/>
            <person name="Rothfels C.J."/>
            <person name="Schneider L."/>
            <person name="Shu S."/>
            <person name="Stevenson D.W."/>
            <person name="Thummler F."/>
            <person name="Tillich M."/>
            <person name="Villarreal Aguilar J.C."/>
            <person name="Widiez T."/>
            <person name="Wong G.K."/>
            <person name="Wymore A."/>
            <person name="Zhang Y."/>
            <person name="Zimmer A.D."/>
            <person name="Quatrano R.S."/>
            <person name="Mayer K.F.X."/>
            <person name="Goodstein D."/>
            <person name="Casacuberta J.M."/>
            <person name="Vandepoele K."/>
            <person name="Reski R."/>
            <person name="Cuming A.C."/>
            <person name="Tuskan G.A."/>
            <person name="Maumus F."/>
            <person name="Salse J."/>
            <person name="Schmutz J."/>
            <person name="Rensing S.A."/>
        </authorList>
    </citation>
    <scope>NUCLEOTIDE SEQUENCE [LARGE SCALE GENOMIC DNA]</scope>
    <source>
        <strain evidence="2 3">cv. Gransden 2004</strain>
    </source>
</reference>
<dbReference type="Proteomes" id="UP000006727">
    <property type="component" value="Chromosome 18"/>
</dbReference>
<keyword evidence="3" id="KW-1185">Reference proteome</keyword>
<reference evidence="2" key="3">
    <citation type="submission" date="2020-12" db="UniProtKB">
        <authorList>
            <consortium name="EnsemblPlants"/>
        </authorList>
    </citation>
    <scope>IDENTIFICATION</scope>
</reference>
<dbReference type="Gramene" id="Pp3c18_5860V3.4">
    <property type="protein sequence ID" value="Pp3c18_5860V3.4"/>
    <property type="gene ID" value="Pp3c18_5860"/>
</dbReference>
<keyword evidence="1" id="KW-0812">Transmembrane</keyword>
<dbReference type="EnsemblPlants" id="Pp3c18_5860V3.4">
    <property type="protein sequence ID" value="Pp3c18_5860V3.4"/>
    <property type="gene ID" value="Pp3c18_5860"/>
</dbReference>
<evidence type="ECO:0000256" key="1">
    <source>
        <dbReference type="SAM" id="Phobius"/>
    </source>
</evidence>
<proteinExistence type="predicted"/>
<accession>A0A7I4BME8</accession>
<gene>
    <name evidence="2" type="primary">LOC112294946</name>
</gene>
<protein>
    <submittedName>
        <fullName evidence="2">Uncharacterized protein</fullName>
    </submittedName>
</protein>
<feature type="transmembrane region" description="Helical" evidence="1">
    <location>
        <begin position="59"/>
        <end position="80"/>
    </location>
</feature>
<organism evidence="2 3">
    <name type="scientific">Physcomitrium patens</name>
    <name type="common">Spreading-leaved earth moss</name>
    <name type="synonym">Physcomitrella patens</name>
    <dbReference type="NCBI Taxonomy" id="3218"/>
    <lineage>
        <taxon>Eukaryota</taxon>
        <taxon>Viridiplantae</taxon>
        <taxon>Streptophyta</taxon>
        <taxon>Embryophyta</taxon>
        <taxon>Bryophyta</taxon>
        <taxon>Bryophytina</taxon>
        <taxon>Bryopsida</taxon>
        <taxon>Funariidae</taxon>
        <taxon>Funariales</taxon>
        <taxon>Funariaceae</taxon>
        <taxon>Physcomitrium</taxon>
    </lineage>
</organism>
<dbReference type="AlphaFoldDB" id="A0A7I4BME8"/>
<keyword evidence="1" id="KW-0472">Membrane</keyword>
<dbReference type="EMBL" id="ABEU02000018">
    <property type="status" value="NOT_ANNOTATED_CDS"/>
    <property type="molecule type" value="Genomic_DNA"/>
</dbReference>